<evidence type="ECO:0000256" key="5">
    <source>
        <dbReference type="ARBA" id="ARBA00038437"/>
    </source>
</evidence>
<keyword evidence="4 7" id="KW-0067">ATP-binding</keyword>
<dbReference type="InterPro" id="IPR027417">
    <property type="entry name" value="P-loop_NTPase"/>
</dbReference>
<dbReference type="Pfam" id="PF00270">
    <property type="entry name" value="DEAD"/>
    <property type="match status" value="1"/>
</dbReference>
<evidence type="ECO:0000259" key="10">
    <source>
        <dbReference type="PROSITE" id="PS51194"/>
    </source>
</evidence>
<dbReference type="RefSeq" id="WP_254082443.1">
    <property type="nucleotide sequence ID" value="NZ_JAHESE010000001.1"/>
</dbReference>
<sequence>MTFEDFKFDEKLLDGLSSMGYTKPTPIQGQAIPMILENHDVIACAQTGTGKTAAYILPILNKILHADHRHLNTLVIAPTRELAQQIDQQIEGFAYFLGVSSIPVYGGGDGATWDQQRKALEQGADIIIATPGRLIALLAAGTIKFDHLEHLVLDEADRMLDMGFYDDIVKIINYLPKKRQTLLFSATMPPKIRTLATKILQDPKEISIAIAKPAAGILQQAYVVHDAQKSAVLKHVLKTVAWKSAILFASTKETVKKLDTVFQRSGLQVRAFHSDLEQQEREEILRAFKNKQVNILIGTDVLSRGIDVEGISLVINWDVPPDPEDYVHRIGRTARAETTGTAVTLINERDQRKFYSIETLIDTVIPKLPLPPEAGEGPEYEPQKKRAISGHGRGGGGGRSGGSGGGRGGHGGHGKPRGEGNASGASSKANGSDSGGRRRPNRRRGGNGGGDNKGNTGNAGGNTGNTGAV</sequence>
<dbReference type="EMBL" id="JAHESE010000001">
    <property type="protein sequence ID" value="MBT1706856.1"/>
    <property type="molecule type" value="Genomic_DNA"/>
</dbReference>
<dbReference type="GO" id="GO:0005524">
    <property type="term" value="F:ATP binding"/>
    <property type="evidence" value="ECO:0007669"/>
    <property type="project" value="UniProtKB-KW"/>
</dbReference>
<feature type="compositionally biased region" description="Gly residues" evidence="8">
    <location>
        <begin position="391"/>
        <end position="409"/>
    </location>
</feature>
<dbReference type="InterPro" id="IPR014014">
    <property type="entry name" value="RNA_helicase_DEAD_Q_motif"/>
</dbReference>
<keyword evidence="1 7" id="KW-0547">Nucleotide-binding</keyword>
<dbReference type="AlphaFoldDB" id="A0AAP2GMV2"/>
<dbReference type="PROSITE" id="PS51195">
    <property type="entry name" value="Q_MOTIF"/>
    <property type="match status" value="1"/>
</dbReference>
<dbReference type="GO" id="GO:0003676">
    <property type="term" value="F:nucleic acid binding"/>
    <property type="evidence" value="ECO:0007669"/>
    <property type="project" value="InterPro"/>
</dbReference>
<keyword evidence="13" id="KW-1185">Reference proteome</keyword>
<evidence type="ECO:0000256" key="6">
    <source>
        <dbReference type="PROSITE-ProRule" id="PRU00552"/>
    </source>
</evidence>
<dbReference type="InterPro" id="IPR014001">
    <property type="entry name" value="Helicase_ATP-bd"/>
</dbReference>
<reference evidence="12 13" key="1">
    <citation type="submission" date="2021-05" db="EMBL/GenBank/DDBJ databases">
        <title>A Polyphasic approach of four new species of the genus Ohtaekwangia: Ohtaekwangia histidinii sp. nov., Ohtaekwangia cretensis sp. nov., Ohtaekwangia indiensis sp. nov., Ohtaekwangia reichenbachii sp. nov. from diverse environment.</title>
        <authorList>
            <person name="Octaviana S."/>
        </authorList>
    </citation>
    <scope>NUCLEOTIDE SEQUENCE [LARGE SCALE GENOMIC DNA]</scope>
    <source>
        <strain evidence="12 13">PWU5</strain>
    </source>
</reference>
<dbReference type="InterPro" id="IPR001650">
    <property type="entry name" value="Helicase_C-like"/>
</dbReference>
<dbReference type="Gene3D" id="3.40.50.300">
    <property type="entry name" value="P-loop containing nucleotide triphosphate hydrolases"/>
    <property type="match status" value="2"/>
</dbReference>
<dbReference type="Pfam" id="PF00271">
    <property type="entry name" value="Helicase_C"/>
    <property type="match status" value="1"/>
</dbReference>
<feature type="domain" description="DEAD-box RNA helicase Q" evidence="11">
    <location>
        <begin position="1"/>
        <end position="29"/>
    </location>
</feature>
<evidence type="ECO:0000256" key="4">
    <source>
        <dbReference type="ARBA" id="ARBA00022840"/>
    </source>
</evidence>
<dbReference type="CDD" id="cd18787">
    <property type="entry name" value="SF2_C_DEAD"/>
    <property type="match status" value="1"/>
</dbReference>
<evidence type="ECO:0000259" key="11">
    <source>
        <dbReference type="PROSITE" id="PS51195"/>
    </source>
</evidence>
<evidence type="ECO:0000313" key="13">
    <source>
        <dbReference type="Proteomes" id="UP001319080"/>
    </source>
</evidence>
<feature type="domain" description="Helicase C-terminal" evidence="10">
    <location>
        <begin position="232"/>
        <end position="376"/>
    </location>
</feature>
<protein>
    <submittedName>
        <fullName evidence="12">DEAD/DEAH box helicase</fullName>
    </submittedName>
</protein>
<comment type="caution">
    <text evidence="12">The sequence shown here is derived from an EMBL/GenBank/DDBJ whole genome shotgun (WGS) entry which is preliminary data.</text>
</comment>
<dbReference type="InterPro" id="IPR011545">
    <property type="entry name" value="DEAD/DEAH_box_helicase_dom"/>
</dbReference>
<evidence type="ECO:0000256" key="2">
    <source>
        <dbReference type="ARBA" id="ARBA00022801"/>
    </source>
</evidence>
<dbReference type="InterPro" id="IPR050079">
    <property type="entry name" value="DEAD_box_RNA_helicase"/>
</dbReference>
<keyword evidence="2 7" id="KW-0378">Hydrolase</keyword>
<dbReference type="PANTHER" id="PTHR47959">
    <property type="entry name" value="ATP-DEPENDENT RNA HELICASE RHLE-RELATED"/>
    <property type="match status" value="1"/>
</dbReference>
<evidence type="ECO:0000313" key="12">
    <source>
        <dbReference type="EMBL" id="MBT1706856.1"/>
    </source>
</evidence>
<feature type="compositionally biased region" description="Gly residues" evidence="8">
    <location>
        <begin position="446"/>
        <end position="469"/>
    </location>
</feature>
<dbReference type="SMART" id="SM00487">
    <property type="entry name" value="DEXDc"/>
    <property type="match status" value="1"/>
</dbReference>
<dbReference type="GO" id="GO:0016787">
    <property type="term" value="F:hydrolase activity"/>
    <property type="evidence" value="ECO:0007669"/>
    <property type="project" value="UniProtKB-KW"/>
</dbReference>
<dbReference type="Proteomes" id="UP001319080">
    <property type="component" value="Unassembled WGS sequence"/>
</dbReference>
<evidence type="ECO:0000259" key="9">
    <source>
        <dbReference type="PROSITE" id="PS51192"/>
    </source>
</evidence>
<feature type="short sequence motif" description="Q motif" evidence="6">
    <location>
        <begin position="1"/>
        <end position="29"/>
    </location>
</feature>
<evidence type="ECO:0000256" key="7">
    <source>
        <dbReference type="RuleBase" id="RU000492"/>
    </source>
</evidence>
<dbReference type="PANTHER" id="PTHR47959:SF13">
    <property type="entry name" value="ATP-DEPENDENT RNA HELICASE RHLE"/>
    <property type="match status" value="1"/>
</dbReference>
<comment type="similarity">
    <text evidence="5 7">Belongs to the DEAD box helicase family.</text>
</comment>
<name>A0AAP2GMV2_9BACT</name>
<gene>
    <name evidence="12" type="ORF">KK062_01405</name>
</gene>
<proteinExistence type="inferred from homology"/>
<feature type="region of interest" description="Disordered" evidence="8">
    <location>
        <begin position="367"/>
        <end position="469"/>
    </location>
</feature>
<dbReference type="PROSITE" id="PS51194">
    <property type="entry name" value="HELICASE_CTER"/>
    <property type="match status" value="1"/>
</dbReference>
<evidence type="ECO:0000256" key="8">
    <source>
        <dbReference type="SAM" id="MobiDB-lite"/>
    </source>
</evidence>
<dbReference type="PROSITE" id="PS51192">
    <property type="entry name" value="HELICASE_ATP_BIND_1"/>
    <property type="match status" value="1"/>
</dbReference>
<dbReference type="GO" id="GO:0005829">
    <property type="term" value="C:cytosol"/>
    <property type="evidence" value="ECO:0007669"/>
    <property type="project" value="TreeGrafter"/>
</dbReference>
<dbReference type="InterPro" id="IPR000629">
    <property type="entry name" value="RNA-helicase_DEAD-box_CS"/>
</dbReference>
<dbReference type="SUPFAM" id="SSF52540">
    <property type="entry name" value="P-loop containing nucleoside triphosphate hydrolases"/>
    <property type="match status" value="2"/>
</dbReference>
<feature type="compositionally biased region" description="Low complexity" evidence="8">
    <location>
        <begin position="420"/>
        <end position="432"/>
    </location>
</feature>
<evidence type="ECO:0000256" key="1">
    <source>
        <dbReference type="ARBA" id="ARBA00022741"/>
    </source>
</evidence>
<dbReference type="InterPro" id="IPR044742">
    <property type="entry name" value="DEAD/DEAH_RhlB"/>
</dbReference>
<feature type="domain" description="Helicase ATP-binding" evidence="9">
    <location>
        <begin position="32"/>
        <end position="206"/>
    </location>
</feature>
<dbReference type="CDD" id="cd00268">
    <property type="entry name" value="DEADc"/>
    <property type="match status" value="1"/>
</dbReference>
<dbReference type="GO" id="GO:0003724">
    <property type="term" value="F:RNA helicase activity"/>
    <property type="evidence" value="ECO:0007669"/>
    <property type="project" value="InterPro"/>
</dbReference>
<organism evidence="12 13">
    <name type="scientific">Dawidia cretensis</name>
    <dbReference type="NCBI Taxonomy" id="2782350"/>
    <lineage>
        <taxon>Bacteria</taxon>
        <taxon>Pseudomonadati</taxon>
        <taxon>Bacteroidota</taxon>
        <taxon>Cytophagia</taxon>
        <taxon>Cytophagales</taxon>
        <taxon>Chryseotaleaceae</taxon>
        <taxon>Dawidia</taxon>
    </lineage>
</organism>
<evidence type="ECO:0000256" key="3">
    <source>
        <dbReference type="ARBA" id="ARBA00022806"/>
    </source>
</evidence>
<accession>A0AAP2GMV2</accession>
<dbReference type="SMART" id="SM00490">
    <property type="entry name" value="HELICc"/>
    <property type="match status" value="1"/>
</dbReference>
<dbReference type="PROSITE" id="PS00039">
    <property type="entry name" value="DEAD_ATP_HELICASE"/>
    <property type="match status" value="1"/>
</dbReference>
<keyword evidence="3 7" id="KW-0347">Helicase</keyword>